<protein>
    <submittedName>
        <fullName evidence="1">Uncharacterized protein</fullName>
    </submittedName>
</protein>
<proteinExistence type="predicted"/>
<comment type="caution">
    <text evidence="1">The sequence shown here is derived from an EMBL/GenBank/DDBJ whole genome shotgun (WGS) entry which is preliminary data.</text>
</comment>
<dbReference type="EMBL" id="JAWDGP010000590">
    <property type="protein sequence ID" value="KAK3799259.1"/>
    <property type="molecule type" value="Genomic_DNA"/>
</dbReference>
<reference evidence="1" key="1">
    <citation type="journal article" date="2023" name="G3 (Bethesda)">
        <title>A reference genome for the long-term kleptoplast-retaining sea slug Elysia crispata morphotype clarki.</title>
        <authorList>
            <person name="Eastman K.E."/>
            <person name="Pendleton A.L."/>
            <person name="Shaikh M.A."/>
            <person name="Suttiyut T."/>
            <person name="Ogas R."/>
            <person name="Tomko P."/>
            <person name="Gavelis G."/>
            <person name="Widhalm J.R."/>
            <person name="Wisecaver J.H."/>
        </authorList>
    </citation>
    <scope>NUCLEOTIDE SEQUENCE</scope>
    <source>
        <strain evidence="1">ECLA1</strain>
    </source>
</reference>
<sequence>MAIPSCQIHRAQPPRVPTTSAKSVVFSGLCQTGAWRMLCNLARGPTAAEGEGVRSAGQQKMRTVALTSLSTATWAAPLVSQEGRPNCAGMLQWKFPTSSFSLRSVKAIRKDYQMKSLLYFDLWRLAVAGILSIADKPQE</sequence>
<dbReference type="Proteomes" id="UP001283361">
    <property type="component" value="Unassembled WGS sequence"/>
</dbReference>
<dbReference type="AlphaFoldDB" id="A0AAE1E9E5"/>
<keyword evidence="2" id="KW-1185">Reference proteome</keyword>
<organism evidence="1 2">
    <name type="scientific">Elysia crispata</name>
    <name type="common">lettuce slug</name>
    <dbReference type="NCBI Taxonomy" id="231223"/>
    <lineage>
        <taxon>Eukaryota</taxon>
        <taxon>Metazoa</taxon>
        <taxon>Spiralia</taxon>
        <taxon>Lophotrochozoa</taxon>
        <taxon>Mollusca</taxon>
        <taxon>Gastropoda</taxon>
        <taxon>Heterobranchia</taxon>
        <taxon>Euthyneura</taxon>
        <taxon>Panpulmonata</taxon>
        <taxon>Sacoglossa</taxon>
        <taxon>Placobranchoidea</taxon>
        <taxon>Plakobranchidae</taxon>
        <taxon>Elysia</taxon>
    </lineage>
</organism>
<name>A0AAE1E9E5_9GAST</name>
<evidence type="ECO:0000313" key="1">
    <source>
        <dbReference type="EMBL" id="KAK3799259.1"/>
    </source>
</evidence>
<gene>
    <name evidence="1" type="ORF">RRG08_054385</name>
</gene>
<evidence type="ECO:0000313" key="2">
    <source>
        <dbReference type="Proteomes" id="UP001283361"/>
    </source>
</evidence>
<accession>A0AAE1E9E5</accession>